<name>A3D4K9_SHEB5</name>
<gene>
    <name evidence="1" type="ordered locus">Sbal_2176</name>
</gene>
<sequence length="128" mass="11656">MKELTFIEQDLVVGGNGALAGSIGSGIGAAAFGGSSPGCAVLGGIVGGAVTVGMGMTPMGAAAGAFVTAGVSAACNNRPGYYGSSGSSGGSSGSSAGYWPSVGSGSGSGGGGSGAGNGKFLFMTCKAQ</sequence>
<dbReference type="EMBL" id="CP000563">
    <property type="protein sequence ID" value="ABN61672.1"/>
    <property type="molecule type" value="Genomic_DNA"/>
</dbReference>
<keyword evidence="2" id="KW-1185">Reference proteome</keyword>
<dbReference type="STRING" id="325240.Sbal_2176"/>
<reference evidence="1 2" key="1">
    <citation type="submission" date="2007-02" db="EMBL/GenBank/DDBJ databases">
        <title>Complete sequence of chromosome of Shewanella baltica OS155.</title>
        <authorList>
            <consortium name="US DOE Joint Genome Institute"/>
            <person name="Copeland A."/>
            <person name="Lucas S."/>
            <person name="Lapidus A."/>
            <person name="Barry K."/>
            <person name="Detter J.C."/>
            <person name="Glavina del Rio T."/>
            <person name="Hammon N."/>
            <person name="Israni S."/>
            <person name="Dalin E."/>
            <person name="Tice H."/>
            <person name="Pitluck S."/>
            <person name="Sims D.R."/>
            <person name="Brettin T."/>
            <person name="Bruce D."/>
            <person name="Han C."/>
            <person name="Tapia R."/>
            <person name="Brainard J."/>
            <person name="Schmutz J."/>
            <person name="Larimer F."/>
            <person name="Land M."/>
            <person name="Hauser L."/>
            <person name="Kyrpides N."/>
            <person name="Mikhailova N."/>
            <person name="Brettar I."/>
            <person name="Klappenbach J."/>
            <person name="Konstantinidis K."/>
            <person name="Rodrigues J."/>
            <person name="Tiedje J."/>
            <person name="Richardson P."/>
        </authorList>
    </citation>
    <scope>NUCLEOTIDE SEQUENCE [LARGE SCALE GENOMIC DNA]</scope>
    <source>
        <strain evidence="2">OS155 / ATCC BAA-1091</strain>
    </source>
</reference>
<dbReference type="KEGG" id="sbl:Sbal_2176"/>
<organism evidence="1 2">
    <name type="scientific">Shewanella baltica (strain OS155 / ATCC BAA-1091)</name>
    <dbReference type="NCBI Taxonomy" id="325240"/>
    <lineage>
        <taxon>Bacteria</taxon>
        <taxon>Pseudomonadati</taxon>
        <taxon>Pseudomonadota</taxon>
        <taxon>Gammaproteobacteria</taxon>
        <taxon>Alteromonadales</taxon>
        <taxon>Shewanellaceae</taxon>
        <taxon>Shewanella</taxon>
    </lineage>
</organism>
<proteinExistence type="predicted"/>
<evidence type="ECO:0000313" key="2">
    <source>
        <dbReference type="Proteomes" id="UP000001557"/>
    </source>
</evidence>
<dbReference type="HOGENOM" id="CLU_1958067_0_0_6"/>
<evidence type="ECO:0000313" key="1">
    <source>
        <dbReference type="EMBL" id="ABN61672.1"/>
    </source>
</evidence>
<dbReference type="RefSeq" id="WP_011846849.1">
    <property type="nucleotide sequence ID" value="NC_009052.1"/>
</dbReference>
<protein>
    <submittedName>
        <fullName evidence="1">Endo-1,4-beta-glucanase</fullName>
    </submittedName>
</protein>
<dbReference type="AlphaFoldDB" id="A3D4K9"/>
<dbReference type="Proteomes" id="UP000001557">
    <property type="component" value="Chromosome"/>
</dbReference>
<accession>A3D4K9</accession>